<dbReference type="KEGG" id="ril:CRIB_645"/>
<dbReference type="PANTHER" id="PTHR43022:SF1">
    <property type="entry name" value="PROTEIN SMF"/>
    <property type="match status" value="1"/>
</dbReference>
<protein>
    <submittedName>
        <fullName evidence="3">SMF protein</fullName>
    </submittedName>
</protein>
<dbReference type="PANTHER" id="PTHR43022">
    <property type="entry name" value="PROTEIN SMF"/>
    <property type="match status" value="1"/>
</dbReference>
<evidence type="ECO:0000313" key="3">
    <source>
        <dbReference type="EMBL" id="CED93398.1"/>
    </source>
</evidence>
<name>A0A1V1HZJ8_9FIRM</name>
<comment type="similarity">
    <text evidence="1">Belongs to the DprA/Smf family.</text>
</comment>
<dbReference type="GO" id="GO:0009294">
    <property type="term" value="P:DNA-mediated transformation"/>
    <property type="evidence" value="ECO:0007669"/>
    <property type="project" value="InterPro"/>
</dbReference>
<keyword evidence="4" id="KW-1185">Reference proteome</keyword>
<dbReference type="Proteomes" id="UP000245622">
    <property type="component" value="Chromosome 1"/>
</dbReference>
<dbReference type="RefSeq" id="WP_180703118.1">
    <property type="nucleotide sequence ID" value="NZ_CAJUCR010000001.1"/>
</dbReference>
<reference evidence="3 4" key="1">
    <citation type="submission" date="2014-04" db="EMBL/GenBank/DDBJ databases">
        <authorList>
            <person name="Hornung B.V."/>
        </authorList>
    </citation>
    <scope>NUCLEOTIDE SEQUENCE [LARGE SCALE GENOMIC DNA]</scope>
    <source>
        <strain evidence="3 4">CRIB</strain>
    </source>
</reference>
<dbReference type="Pfam" id="PF02481">
    <property type="entry name" value="DNA_processg_A"/>
    <property type="match status" value="1"/>
</dbReference>
<sequence>MKNIILTLLSIPKVGRKSVDYFIKYMKEVPKNENDIVDIFIDIKNDNNKIKVPTLEEVKVAYENANEIVNLSKKQNIETIDILHKNFPKKVKLIENAPQVLFYKGNYNAIINENTLAIIGSRDASKEGQENAYKMAYLFAKENYSIISGLAIGCDTYAHQGCLDANGMTVAVLSSGLNTIYPIKNIELAERIVDNNGCLLSEYPIGVASFKNNFVERDRIESGLSLGTIVIEANIKSGSMHTANFTLKQKRALACLNINKSGNKFLLKNNEVISINGKEDVTKIKFQLEKVKEILENKK</sequence>
<evidence type="ECO:0000256" key="1">
    <source>
        <dbReference type="ARBA" id="ARBA00006525"/>
    </source>
</evidence>
<evidence type="ECO:0000313" key="4">
    <source>
        <dbReference type="Proteomes" id="UP000245622"/>
    </source>
</evidence>
<dbReference type="AlphaFoldDB" id="A0A1V1HZJ8"/>
<evidence type="ECO:0000259" key="2">
    <source>
        <dbReference type="Pfam" id="PF02481"/>
    </source>
</evidence>
<feature type="domain" description="Smf/DprA SLOG" evidence="2">
    <location>
        <begin position="80"/>
        <end position="267"/>
    </location>
</feature>
<dbReference type="InterPro" id="IPR003488">
    <property type="entry name" value="DprA"/>
</dbReference>
<dbReference type="SUPFAM" id="SSF102405">
    <property type="entry name" value="MCP/YpsA-like"/>
    <property type="match status" value="1"/>
</dbReference>
<dbReference type="GeneID" id="82204825"/>
<dbReference type="Gene3D" id="3.40.50.450">
    <property type="match status" value="1"/>
</dbReference>
<dbReference type="EMBL" id="LN555523">
    <property type="protein sequence ID" value="CED93398.1"/>
    <property type="molecule type" value="Genomic_DNA"/>
</dbReference>
<gene>
    <name evidence="3" type="ORF">CRIB_645</name>
</gene>
<organism evidence="3 4">
    <name type="scientific">Romboutsia ilealis</name>
    <dbReference type="NCBI Taxonomy" id="1115758"/>
    <lineage>
        <taxon>Bacteria</taxon>
        <taxon>Bacillati</taxon>
        <taxon>Bacillota</taxon>
        <taxon>Clostridia</taxon>
        <taxon>Peptostreptococcales</taxon>
        <taxon>Peptostreptococcaceae</taxon>
        <taxon>Romboutsia</taxon>
    </lineage>
</organism>
<accession>A0A1V1HZJ8</accession>
<dbReference type="InterPro" id="IPR057666">
    <property type="entry name" value="DrpA_SLOG"/>
</dbReference>
<proteinExistence type="inferred from homology"/>